<evidence type="ECO:0000256" key="3">
    <source>
        <dbReference type="ARBA" id="ARBA00023235"/>
    </source>
</evidence>
<dbReference type="Pfam" id="PF16198">
    <property type="entry name" value="TruB_C_2"/>
    <property type="match status" value="1"/>
</dbReference>
<evidence type="ECO:0000259" key="4">
    <source>
        <dbReference type="Pfam" id="PF01509"/>
    </source>
</evidence>
<dbReference type="InterPro" id="IPR032819">
    <property type="entry name" value="TruB_C"/>
</dbReference>
<gene>
    <name evidence="6" type="ORF">METZ01_LOCUS1528</name>
</gene>
<keyword evidence="2" id="KW-0819">tRNA processing</keyword>
<sequence>MANMQLNTRPSVANGFINLFKPPGITSMDALRQIKRITGQRQKVGHGGTMDPLARGVLPVCFGQATRLMDHIVGGVKRYRVEITLGITTSTYDAEGESVKTGDAQGVTKNMVEESLQPWVGVVQQTPPMYSAIKVNGKRLYKLARAGIEVKREARPVEIHGIQIVEFATPKLVLEVECGKGTYIRSLAHDVGEALGCGGHVADLERILCGGFPVKESVTLEQLEEAAGVPGGWQKYLFPVDRVLMGLKSITLGQQAEEHLRHGQAVSLGRPELEAGYLEECRAYNSEGVFMALVRFERPTNTWQPIKVFQIEAPSPYAPRSV</sequence>
<dbReference type="GO" id="GO:1990481">
    <property type="term" value="P:mRNA pseudouridine synthesis"/>
    <property type="evidence" value="ECO:0007669"/>
    <property type="project" value="TreeGrafter"/>
</dbReference>
<dbReference type="PANTHER" id="PTHR13767">
    <property type="entry name" value="TRNA-PSEUDOURIDINE SYNTHASE"/>
    <property type="match status" value="1"/>
</dbReference>
<dbReference type="Pfam" id="PF01509">
    <property type="entry name" value="TruB_N"/>
    <property type="match status" value="1"/>
</dbReference>
<evidence type="ECO:0000256" key="2">
    <source>
        <dbReference type="ARBA" id="ARBA00022694"/>
    </source>
</evidence>
<dbReference type="GO" id="GO:0003723">
    <property type="term" value="F:RNA binding"/>
    <property type="evidence" value="ECO:0007669"/>
    <property type="project" value="InterPro"/>
</dbReference>
<dbReference type="EMBL" id="UINC01000079">
    <property type="protein sequence ID" value="SUZ48674.1"/>
    <property type="molecule type" value="Genomic_DNA"/>
</dbReference>
<dbReference type="NCBIfam" id="TIGR00431">
    <property type="entry name" value="TruB"/>
    <property type="match status" value="1"/>
</dbReference>
<reference evidence="6" key="1">
    <citation type="submission" date="2018-05" db="EMBL/GenBank/DDBJ databases">
        <authorList>
            <person name="Lanie J.A."/>
            <person name="Ng W.-L."/>
            <person name="Kazmierczak K.M."/>
            <person name="Andrzejewski T.M."/>
            <person name="Davidsen T.M."/>
            <person name="Wayne K.J."/>
            <person name="Tettelin H."/>
            <person name="Glass J.I."/>
            <person name="Rusch D."/>
            <person name="Podicherti R."/>
            <person name="Tsui H.-C.T."/>
            <person name="Winkler M.E."/>
        </authorList>
    </citation>
    <scope>NUCLEOTIDE SEQUENCE</scope>
</reference>
<accession>A0A381N3Q4</accession>
<evidence type="ECO:0000259" key="5">
    <source>
        <dbReference type="Pfam" id="PF16198"/>
    </source>
</evidence>
<dbReference type="GO" id="GO:0006400">
    <property type="term" value="P:tRNA modification"/>
    <property type="evidence" value="ECO:0007669"/>
    <property type="project" value="TreeGrafter"/>
</dbReference>
<dbReference type="EC" id="5.4.99.25" evidence="1"/>
<feature type="domain" description="Pseudouridine synthase II N-terminal" evidence="4">
    <location>
        <begin position="36"/>
        <end position="184"/>
    </location>
</feature>
<name>A0A381N3Q4_9ZZZZ</name>
<organism evidence="6">
    <name type="scientific">marine metagenome</name>
    <dbReference type="NCBI Taxonomy" id="408172"/>
    <lineage>
        <taxon>unclassified sequences</taxon>
        <taxon>metagenomes</taxon>
        <taxon>ecological metagenomes</taxon>
    </lineage>
</organism>
<dbReference type="InterPro" id="IPR020103">
    <property type="entry name" value="PsdUridine_synth_cat_dom_sf"/>
</dbReference>
<dbReference type="InterPro" id="IPR002501">
    <property type="entry name" value="PsdUridine_synth_N"/>
</dbReference>
<dbReference type="CDD" id="cd02573">
    <property type="entry name" value="PseudoU_synth_EcTruB"/>
    <property type="match status" value="1"/>
</dbReference>
<feature type="domain" description="tRNA pseudouridylate synthase B C-terminal" evidence="5">
    <location>
        <begin position="185"/>
        <end position="241"/>
    </location>
</feature>
<dbReference type="SUPFAM" id="SSF55120">
    <property type="entry name" value="Pseudouridine synthase"/>
    <property type="match status" value="1"/>
</dbReference>
<dbReference type="PANTHER" id="PTHR13767:SF2">
    <property type="entry name" value="PSEUDOURIDYLATE SYNTHASE TRUB1"/>
    <property type="match status" value="1"/>
</dbReference>
<protein>
    <recommendedName>
        <fullName evidence="1">tRNA pseudouridine(55) synthase</fullName>
        <ecNumber evidence="1">5.4.99.25</ecNumber>
    </recommendedName>
</protein>
<dbReference type="GO" id="GO:0160148">
    <property type="term" value="F:tRNA pseudouridine(55) synthase activity"/>
    <property type="evidence" value="ECO:0007669"/>
    <property type="project" value="UniProtKB-EC"/>
</dbReference>
<evidence type="ECO:0000313" key="6">
    <source>
        <dbReference type="EMBL" id="SUZ48674.1"/>
    </source>
</evidence>
<dbReference type="AlphaFoldDB" id="A0A381N3Q4"/>
<evidence type="ECO:0000256" key="1">
    <source>
        <dbReference type="ARBA" id="ARBA00012787"/>
    </source>
</evidence>
<keyword evidence="3" id="KW-0413">Isomerase</keyword>
<dbReference type="Gene3D" id="3.30.2350.10">
    <property type="entry name" value="Pseudouridine synthase"/>
    <property type="match status" value="1"/>
</dbReference>
<dbReference type="HAMAP" id="MF_01080">
    <property type="entry name" value="TruB_bact"/>
    <property type="match status" value="1"/>
</dbReference>
<dbReference type="InterPro" id="IPR014780">
    <property type="entry name" value="tRNA_psdUridine_synth_TruB"/>
</dbReference>
<proteinExistence type="inferred from homology"/>